<dbReference type="PANTHER" id="PTHR43201:SF5">
    <property type="entry name" value="MEDIUM-CHAIN ACYL-COA LIGASE ACSF2, MITOCHONDRIAL"/>
    <property type="match status" value="1"/>
</dbReference>
<dbReference type="PROSITE" id="PS00455">
    <property type="entry name" value="AMP_BINDING"/>
    <property type="match status" value="1"/>
</dbReference>
<dbReference type="Pfam" id="PF00501">
    <property type="entry name" value="AMP-binding"/>
    <property type="match status" value="1"/>
</dbReference>
<evidence type="ECO:0000256" key="2">
    <source>
        <dbReference type="ARBA" id="ARBA00022598"/>
    </source>
</evidence>
<evidence type="ECO:0000259" key="4">
    <source>
        <dbReference type="Pfam" id="PF00501"/>
    </source>
</evidence>
<gene>
    <name evidence="6" type="ORF">FOY91_01700</name>
</gene>
<feature type="region of interest" description="Disordered" evidence="3">
    <location>
        <begin position="146"/>
        <end position="177"/>
    </location>
</feature>
<sequence length="512" mass="54426">MSLTVAGIAPDERDALALADGRVRHSWNTLDPVLNRAINAMRALDYPGERRVAVFAPNAAETVIAYVAALEAGVSSAPASYHLNEEELAYILGVLGAAALFVGPETAAAGLAAARRTGIDTVIGWRCPPQDGLTAWEGWLAAASEAAPPVDQPPRPHLHFTSGTTGRPKATETPPGYFPPAPDMASFVAILRTRATPSPGLVVGPLYHTGPLTMVRSLAGGSALVVMEHFDPEHALALIERERIAGSVMVPTHFQRLLALPAEVRARYDVSSMKRLAHTGAACPREVKRAMIDWFGPVLAEAYGGTEAGTTHAIGSEEWLRKPGSVGRAVAPLETVVIGEDGAPLGPGEIGQLYVRDPSGRGIVYHGDPEKTAAAHIAPGVFTLGEMGYVDDEGYVFITDRVSDMIVSGGVNIYPAEAEQVLLRHPQVADVAVIGVPDAEMGEAAKALVIPADPVAPPTADDLRRFCREHLAGFKCPRSYDIVDDIGRNVMGKINKRDLRRPYWPSDRTIGG</sequence>
<evidence type="ECO:0000256" key="1">
    <source>
        <dbReference type="ARBA" id="ARBA00006432"/>
    </source>
</evidence>
<evidence type="ECO:0000259" key="5">
    <source>
        <dbReference type="Pfam" id="PF13193"/>
    </source>
</evidence>
<comment type="similarity">
    <text evidence="1">Belongs to the ATP-dependent AMP-binding enzyme family.</text>
</comment>
<dbReference type="InterPro" id="IPR045851">
    <property type="entry name" value="AMP-bd_C_sf"/>
</dbReference>
<reference evidence="6 7" key="1">
    <citation type="submission" date="2019-07" db="EMBL/GenBank/DDBJ databases">
        <title>Sphingomonas solaris sp. nov., isolated from a solar panel from Boston, Massachusetts.</title>
        <authorList>
            <person name="Tanner K."/>
            <person name="Pascual J."/>
            <person name="Mancuso C."/>
            <person name="Pereto J."/>
            <person name="Khalil A."/>
            <person name="Vilanova C."/>
        </authorList>
    </citation>
    <scope>NUCLEOTIDE SEQUENCE [LARGE SCALE GENOMIC DNA]</scope>
    <source>
        <strain evidence="6 7">R4DWN</strain>
    </source>
</reference>
<dbReference type="Pfam" id="PF13193">
    <property type="entry name" value="AMP-binding_C"/>
    <property type="match status" value="1"/>
</dbReference>
<protein>
    <submittedName>
        <fullName evidence="6">AMP-binding protein</fullName>
    </submittedName>
</protein>
<evidence type="ECO:0000256" key="3">
    <source>
        <dbReference type="SAM" id="MobiDB-lite"/>
    </source>
</evidence>
<dbReference type="GO" id="GO:0031956">
    <property type="term" value="F:medium-chain fatty acid-CoA ligase activity"/>
    <property type="evidence" value="ECO:0007669"/>
    <property type="project" value="TreeGrafter"/>
</dbReference>
<dbReference type="AlphaFoldDB" id="A0A558RD64"/>
<dbReference type="Proteomes" id="UP000318681">
    <property type="component" value="Unassembled WGS sequence"/>
</dbReference>
<dbReference type="InterPro" id="IPR020845">
    <property type="entry name" value="AMP-binding_CS"/>
</dbReference>
<comment type="caution">
    <text evidence="6">The sequence shown here is derived from an EMBL/GenBank/DDBJ whole genome shotgun (WGS) entry which is preliminary data.</text>
</comment>
<dbReference type="Gene3D" id="3.40.50.12780">
    <property type="entry name" value="N-terminal domain of ligase-like"/>
    <property type="match status" value="1"/>
</dbReference>
<evidence type="ECO:0000313" key="7">
    <source>
        <dbReference type="Proteomes" id="UP000318681"/>
    </source>
</evidence>
<organism evidence="6 7">
    <name type="scientific">Alterirhizorhabdus solaris</name>
    <dbReference type="NCBI Taxonomy" id="2529389"/>
    <lineage>
        <taxon>Bacteria</taxon>
        <taxon>Pseudomonadati</taxon>
        <taxon>Pseudomonadota</taxon>
        <taxon>Alphaproteobacteria</taxon>
        <taxon>Sphingomonadales</taxon>
        <taxon>Rhizorhabdaceae</taxon>
        <taxon>Alterirhizorhabdus</taxon>
    </lineage>
</organism>
<accession>A0A558RD64</accession>
<dbReference type="InterPro" id="IPR000873">
    <property type="entry name" value="AMP-dep_synth/lig_dom"/>
</dbReference>
<keyword evidence="2" id="KW-0436">Ligase</keyword>
<dbReference type="OrthoDB" id="9803968at2"/>
<dbReference type="SUPFAM" id="SSF56801">
    <property type="entry name" value="Acetyl-CoA synthetase-like"/>
    <property type="match status" value="1"/>
</dbReference>
<dbReference type="GO" id="GO:0006631">
    <property type="term" value="P:fatty acid metabolic process"/>
    <property type="evidence" value="ECO:0007669"/>
    <property type="project" value="TreeGrafter"/>
</dbReference>
<dbReference type="RefSeq" id="WP_145147471.1">
    <property type="nucleotide sequence ID" value="NZ_VNIM01000003.1"/>
</dbReference>
<proteinExistence type="inferred from homology"/>
<dbReference type="PANTHER" id="PTHR43201">
    <property type="entry name" value="ACYL-COA SYNTHETASE"/>
    <property type="match status" value="1"/>
</dbReference>
<feature type="domain" description="AMP-binding enzyme C-terminal" evidence="5">
    <location>
        <begin position="417"/>
        <end position="493"/>
    </location>
</feature>
<evidence type="ECO:0000313" key="6">
    <source>
        <dbReference type="EMBL" id="TVV77273.1"/>
    </source>
</evidence>
<feature type="domain" description="AMP-dependent synthetase/ligase" evidence="4">
    <location>
        <begin position="13"/>
        <end position="359"/>
    </location>
</feature>
<dbReference type="EMBL" id="VNIM01000003">
    <property type="protein sequence ID" value="TVV77273.1"/>
    <property type="molecule type" value="Genomic_DNA"/>
</dbReference>
<dbReference type="InterPro" id="IPR042099">
    <property type="entry name" value="ANL_N_sf"/>
</dbReference>
<dbReference type="InterPro" id="IPR025110">
    <property type="entry name" value="AMP-bd_C"/>
</dbReference>
<name>A0A558RD64_9SPHN</name>
<keyword evidence="7" id="KW-1185">Reference proteome</keyword>
<dbReference type="Gene3D" id="3.30.300.30">
    <property type="match status" value="1"/>
</dbReference>